<accession>A0A449AUA3</accession>
<evidence type="ECO:0000256" key="4">
    <source>
        <dbReference type="ARBA" id="ARBA00023136"/>
    </source>
</evidence>
<feature type="transmembrane region" description="Helical" evidence="5">
    <location>
        <begin position="107"/>
        <end position="128"/>
    </location>
</feature>
<evidence type="ECO:0000313" key="6">
    <source>
        <dbReference type="EMBL" id="VEU70058.1"/>
    </source>
</evidence>
<feature type="transmembrane region" description="Helical" evidence="5">
    <location>
        <begin position="178"/>
        <end position="198"/>
    </location>
</feature>
<evidence type="ECO:0000256" key="3">
    <source>
        <dbReference type="ARBA" id="ARBA00022989"/>
    </source>
</evidence>
<evidence type="ECO:0000313" key="7">
    <source>
        <dbReference type="Proteomes" id="UP000290815"/>
    </source>
</evidence>
<evidence type="ECO:0000256" key="1">
    <source>
        <dbReference type="ARBA" id="ARBA00004141"/>
    </source>
</evidence>
<dbReference type="Proteomes" id="UP000290815">
    <property type="component" value="Chromosome"/>
</dbReference>
<dbReference type="GO" id="GO:0016020">
    <property type="term" value="C:membrane"/>
    <property type="evidence" value="ECO:0007669"/>
    <property type="project" value="UniProtKB-SubCell"/>
</dbReference>
<gene>
    <name evidence="6" type="ORF">NCTC10194_00052</name>
</gene>
<feature type="transmembrane region" description="Helical" evidence="5">
    <location>
        <begin position="47"/>
        <end position="67"/>
    </location>
</feature>
<name>A0A449AUA3_9BACT</name>
<organism evidence="6 7">
    <name type="scientific">Mycoplasmopsis glycophila</name>
    <dbReference type="NCBI Taxonomy" id="171285"/>
    <lineage>
        <taxon>Bacteria</taxon>
        <taxon>Bacillati</taxon>
        <taxon>Mycoplasmatota</taxon>
        <taxon>Mycoplasmoidales</taxon>
        <taxon>Metamycoplasmataceae</taxon>
        <taxon>Mycoplasmopsis</taxon>
    </lineage>
</organism>
<dbReference type="EMBL" id="LR215024">
    <property type="protein sequence ID" value="VEU70058.1"/>
    <property type="molecule type" value="Genomic_DNA"/>
</dbReference>
<feature type="transmembrane region" description="Helical" evidence="5">
    <location>
        <begin position="73"/>
        <end position="95"/>
    </location>
</feature>
<reference evidence="6 7" key="1">
    <citation type="submission" date="2019-01" db="EMBL/GenBank/DDBJ databases">
        <authorList>
            <consortium name="Pathogen Informatics"/>
        </authorList>
    </citation>
    <scope>NUCLEOTIDE SEQUENCE [LARGE SCALE GENOMIC DNA]</scope>
    <source>
        <strain evidence="6 7">NCTC10194</strain>
    </source>
</reference>
<keyword evidence="7" id="KW-1185">Reference proteome</keyword>
<feature type="transmembrane region" description="Helical" evidence="5">
    <location>
        <begin position="218"/>
        <end position="238"/>
    </location>
</feature>
<dbReference type="InterPro" id="IPR006603">
    <property type="entry name" value="PQ-loop_rpt"/>
</dbReference>
<keyword evidence="2 5" id="KW-0812">Transmembrane</keyword>
<sequence>MFSGGEISSTPYDTWYNIFLWLSSVLIVMLSLPQLYKIIKDKKTGNISFLSFWIFHIGILGWVIYGATNPHNLYNVVVADGTSIFVNGVMTYLLYHYKKDFTKKQKIMGAIGVAITWVVAIIFIILFVYDQKTTGAKLIQLPDKFSTIFGIIFPAFTTFAFAPQLIKSFKTKKWQGVSIWMFVIYEVNNIVWIIWWILGISKELYVNPGQQPWSLIAGLIWQFISLTIFGVQLAFTLYDRHLIKTGRKIE</sequence>
<comment type="subcellular location">
    <subcellularLocation>
        <location evidence="1">Membrane</location>
        <topology evidence="1">Multi-pass membrane protein</topology>
    </subcellularLocation>
</comment>
<dbReference type="Pfam" id="PF04193">
    <property type="entry name" value="PQ-loop"/>
    <property type="match status" value="2"/>
</dbReference>
<protein>
    <submittedName>
        <fullName evidence="6">PQ loop repeat</fullName>
    </submittedName>
</protein>
<feature type="transmembrane region" description="Helical" evidence="5">
    <location>
        <begin position="148"/>
        <end position="166"/>
    </location>
</feature>
<feature type="transmembrane region" description="Helical" evidence="5">
    <location>
        <begin position="15"/>
        <end position="35"/>
    </location>
</feature>
<proteinExistence type="predicted"/>
<evidence type="ECO:0000256" key="2">
    <source>
        <dbReference type="ARBA" id="ARBA00022692"/>
    </source>
</evidence>
<evidence type="ECO:0000256" key="5">
    <source>
        <dbReference type="SAM" id="Phobius"/>
    </source>
</evidence>
<keyword evidence="3 5" id="KW-1133">Transmembrane helix</keyword>
<dbReference type="Gene3D" id="1.20.1280.290">
    <property type="match status" value="2"/>
</dbReference>
<dbReference type="AlphaFoldDB" id="A0A449AUA3"/>
<dbReference type="KEGG" id="mgly:NCTC10194_00052"/>
<keyword evidence="4 5" id="KW-0472">Membrane</keyword>